<protein>
    <submittedName>
        <fullName evidence="3">Uncharacterized protein</fullName>
    </submittedName>
</protein>
<organism evidence="3 4">
    <name type="scientific">Stylosanthes scabra</name>
    <dbReference type="NCBI Taxonomy" id="79078"/>
    <lineage>
        <taxon>Eukaryota</taxon>
        <taxon>Viridiplantae</taxon>
        <taxon>Streptophyta</taxon>
        <taxon>Embryophyta</taxon>
        <taxon>Tracheophyta</taxon>
        <taxon>Spermatophyta</taxon>
        <taxon>Magnoliopsida</taxon>
        <taxon>eudicotyledons</taxon>
        <taxon>Gunneridae</taxon>
        <taxon>Pentapetalae</taxon>
        <taxon>rosids</taxon>
        <taxon>fabids</taxon>
        <taxon>Fabales</taxon>
        <taxon>Fabaceae</taxon>
        <taxon>Papilionoideae</taxon>
        <taxon>50 kb inversion clade</taxon>
        <taxon>dalbergioids sensu lato</taxon>
        <taxon>Dalbergieae</taxon>
        <taxon>Pterocarpus clade</taxon>
        <taxon>Stylosanthes</taxon>
    </lineage>
</organism>
<accession>A0ABU6VD27</accession>
<dbReference type="Proteomes" id="UP001341840">
    <property type="component" value="Unassembled WGS sequence"/>
</dbReference>
<evidence type="ECO:0000256" key="2">
    <source>
        <dbReference type="SAM" id="SignalP"/>
    </source>
</evidence>
<evidence type="ECO:0000313" key="4">
    <source>
        <dbReference type="Proteomes" id="UP001341840"/>
    </source>
</evidence>
<evidence type="ECO:0000256" key="1">
    <source>
        <dbReference type="SAM" id="MobiDB-lite"/>
    </source>
</evidence>
<feature type="signal peptide" evidence="2">
    <location>
        <begin position="1"/>
        <end position="24"/>
    </location>
</feature>
<comment type="caution">
    <text evidence="3">The sequence shown here is derived from an EMBL/GenBank/DDBJ whole genome shotgun (WGS) entry which is preliminary data.</text>
</comment>
<name>A0ABU6VD27_9FABA</name>
<keyword evidence="2" id="KW-0732">Signal</keyword>
<gene>
    <name evidence="3" type="ORF">PIB30_035023</name>
</gene>
<feature type="chain" id="PRO_5045726491" evidence="2">
    <location>
        <begin position="25"/>
        <end position="119"/>
    </location>
</feature>
<sequence>MGTFSGSRLIYVVAVCLLAINVIADPEDPNEKPKEHELLPPPLVPSPPPPVHSPPPPCKSHPPPLVPPPPPPSIYKSLAPPVHSPPPPHVPIHPPYLYNSPPLLQKTIINTLDVHYKPS</sequence>
<feature type="compositionally biased region" description="Pro residues" evidence="1">
    <location>
        <begin position="39"/>
        <end position="73"/>
    </location>
</feature>
<reference evidence="3 4" key="1">
    <citation type="journal article" date="2023" name="Plants (Basel)">
        <title>Bridging the Gap: Combining Genomics and Transcriptomics Approaches to Understand Stylosanthes scabra, an Orphan Legume from the Brazilian Caatinga.</title>
        <authorList>
            <person name="Ferreira-Neto J.R.C."/>
            <person name="da Silva M.D."/>
            <person name="Binneck E."/>
            <person name="de Melo N.F."/>
            <person name="da Silva R.H."/>
            <person name="de Melo A.L.T.M."/>
            <person name="Pandolfi V."/>
            <person name="Bustamante F.O."/>
            <person name="Brasileiro-Vidal A.C."/>
            <person name="Benko-Iseppon A.M."/>
        </authorList>
    </citation>
    <scope>NUCLEOTIDE SEQUENCE [LARGE SCALE GENOMIC DNA]</scope>
    <source>
        <tissue evidence="3">Leaves</tissue>
    </source>
</reference>
<feature type="region of interest" description="Disordered" evidence="1">
    <location>
        <begin position="25"/>
        <end position="86"/>
    </location>
</feature>
<dbReference type="EMBL" id="JASCZI010151200">
    <property type="protein sequence ID" value="MED6170847.1"/>
    <property type="molecule type" value="Genomic_DNA"/>
</dbReference>
<keyword evidence="4" id="KW-1185">Reference proteome</keyword>
<proteinExistence type="predicted"/>
<evidence type="ECO:0000313" key="3">
    <source>
        <dbReference type="EMBL" id="MED6170847.1"/>
    </source>
</evidence>
<dbReference type="PRINTS" id="PR01217">
    <property type="entry name" value="PRICHEXTENSN"/>
</dbReference>
<feature type="compositionally biased region" description="Basic and acidic residues" evidence="1">
    <location>
        <begin position="29"/>
        <end position="38"/>
    </location>
</feature>